<feature type="region of interest" description="Disordered" evidence="8">
    <location>
        <begin position="371"/>
        <end position="590"/>
    </location>
</feature>
<dbReference type="PANTHER" id="PTHR11501">
    <property type="entry name" value="MICROTUBULE-ASSOCIATED PROTEIN"/>
    <property type="match status" value="1"/>
</dbReference>
<dbReference type="InterPro" id="IPR001084">
    <property type="entry name" value="MAP_tubulin-bd_rpt"/>
</dbReference>
<reference evidence="9" key="1">
    <citation type="submission" date="2025-08" db="UniProtKB">
        <authorList>
            <consortium name="Ensembl"/>
        </authorList>
    </citation>
    <scope>IDENTIFICATION</scope>
</reference>
<dbReference type="PROSITE" id="PS51491">
    <property type="entry name" value="TAU_MAP_2"/>
    <property type="match status" value="4"/>
</dbReference>
<feature type="compositionally biased region" description="Low complexity" evidence="8">
    <location>
        <begin position="542"/>
        <end position="570"/>
    </location>
</feature>
<feature type="compositionally biased region" description="Low complexity" evidence="8">
    <location>
        <begin position="497"/>
        <end position="518"/>
    </location>
</feature>
<keyword evidence="6 7" id="KW-0206">Cytoskeleton</keyword>
<organism evidence="9 10">
    <name type="scientific">Amphilophus citrinellus</name>
    <name type="common">Midas cichlid</name>
    <name type="synonym">Cichlasoma citrinellum</name>
    <dbReference type="NCBI Taxonomy" id="61819"/>
    <lineage>
        <taxon>Eukaryota</taxon>
        <taxon>Metazoa</taxon>
        <taxon>Chordata</taxon>
        <taxon>Craniata</taxon>
        <taxon>Vertebrata</taxon>
        <taxon>Euteleostomi</taxon>
        <taxon>Actinopterygii</taxon>
        <taxon>Neopterygii</taxon>
        <taxon>Teleostei</taxon>
        <taxon>Neoteleostei</taxon>
        <taxon>Acanthomorphata</taxon>
        <taxon>Ovalentaria</taxon>
        <taxon>Cichlomorphae</taxon>
        <taxon>Cichliformes</taxon>
        <taxon>Cichlidae</taxon>
        <taxon>New World cichlids</taxon>
        <taxon>Cichlasomatinae</taxon>
        <taxon>Heroini</taxon>
        <taxon>Amphilophus</taxon>
    </lineage>
</organism>
<keyword evidence="5" id="KW-0677">Repeat</keyword>
<proteinExistence type="predicted"/>
<feature type="region of interest" description="Disordered" evidence="8">
    <location>
        <begin position="96"/>
        <end position="192"/>
    </location>
</feature>
<dbReference type="InterPro" id="IPR027324">
    <property type="entry name" value="MAP2/MAP4/Tau"/>
</dbReference>
<feature type="compositionally biased region" description="Polar residues" evidence="8">
    <location>
        <begin position="25"/>
        <end position="35"/>
    </location>
</feature>
<evidence type="ECO:0000256" key="2">
    <source>
        <dbReference type="ARBA" id="ARBA00022490"/>
    </source>
</evidence>
<evidence type="ECO:0000256" key="7">
    <source>
        <dbReference type="RuleBase" id="RU000686"/>
    </source>
</evidence>
<dbReference type="Pfam" id="PF00418">
    <property type="entry name" value="Tubulin-binding"/>
    <property type="match status" value="4"/>
</dbReference>
<feature type="region of interest" description="Disordered" evidence="8">
    <location>
        <begin position="1"/>
        <end position="64"/>
    </location>
</feature>
<sequence>MSSVSDQQPGSPFSEYSELCKVPSLSPSVPAQSWDWQHPSGGDTGSPRGLVVGDGPLASAGLTDEDKLCFFEQPGRGGMDAELKVPVRVGGISGSTSMGNASLGSAGESPDSPLSSSPSPSPASPGRLPSAMGCGGSGRVPLPPVPGSPARISSRELPSPTSAVPPHSMGESLVGASPVDGGSPSEHWNSSHFAESSTKVAMPQVAPNYCIIGVVNDNHLERGGEVVAGAGVALGTRHLSQGSSRDNSEEEIEEEEEEELEPCFMGRAQQQRKAMRRAMSECSHLSVPTSLELPDKYPCGDGAGLDQVASPLSGLRRSPHSMKRSLTVAEDQPPTPPPTLSAAGATHIDLRQSPPEPRLCLSPFPPLRDGNAGFLLSPSEAPAEGLGMEKEPGGIVLPVPLSPKGFSSLNPKTVSSHSEGEPAAGATKPTTAAKTRPSTAAAGGSAAAPTKRPTSSVTTSAPHTTDKKTATAKAPSTAAAGPKRPSTTSADSSKPKSTITRSTASTITAASRTRTTAAKPATQSSTTGTVPEKKPPVPRAPRAVSSASGTTVTTASRTTTRPATAPAPDVRNIRSKIGSTDNMKHQPGGGKVQIVSKKLDFSHVTSRLGSKDNMKHVPGGGNVQILNKKVDVSKVTSKLGSKDNIKHKPGGGDVKIESHKVNFREKAQSKVGSMDNVSHSPGGGNVKIEFFKLNFRENARSRTDHGADIITWPAPQDNNSNRPHPHAVIQ</sequence>
<accession>A0A3Q0S5J2</accession>
<feature type="compositionally biased region" description="Low complexity" evidence="8">
    <location>
        <begin position="423"/>
        <end position="450"/>
    </location>
</feature>
<dbReference type="GO" id="GO:0000226">
    <property type="term" value="P:microtubule cytoskeleton organization"/>
    <property type="evidence" value="ECO:0007669"/>
    <property type="project" value="TreeGrafter"/>
</dbReference>
<feature type="region of interest" description="Disordered" evidence="8">
    <location>
        <begin position="238"/>
        <end position="261"/>
    </location>
</feature>
<evidence type="ECO:0000256" key="6">
    <source>
        <dbReference type="ARBA" id="ARBA00023212"/>
    </source>
</evidence>
<dbReference type="PANTHER" id="PTHR11501:SF16">
    <property type="entry name" value="MICROTUBULE-ASSOCIATED PROTEIN 4"/>
    <property type="match status" value="1"/>
</dbReference>
<feature type="compositionally biased region" description="Polar residues" evidence="8">
    <location>
        <begin position="1"/>
        <end position="11"/>
    </location>
</feature>
<feature type="region of interest" description="Disordered" evidence="8">
    <location>
        <begin position="710"/>
        <end position="730"/>
    </location>
</feature>
<keyword evidence="10" id="KW-1185">Reference proteome</keyword>
<comment type="subcellular location">
    <subcellularLocation>
        <location evidence="1 7">Cytoplasm</location>
        <location evidence="1 7">Cytoskeleton</location>
    </subcellularLocation>
</comment>
<feature type="compositionally biased region" description="Low complexity" evidence="8">
    <location>
        <begin position="105"/>
        <end position="130"/>
    </location>
</feature>
<feature type="compositionally biased region" description="Low complexity" evidence="8">
    <location>
        <begin position="471"/>
        <end position="483"/>
    </location>
</feature>
<evidence type="ECO:0000256" key="1">
    <source>
        <dbReference type="ARBA" id="ARBA00004245"/>
    </source>
</evidence>
<keyword evidence="4 7" id="KW-0493">Microtubule</keyword>
<dbReference type="GO" id="GO:0043005">
    <property type="term" value="C:neuron projection"/>
    <property type="evidence" value="ECO:0007669"/>
    <property type="project" value="TreeGrafter"/>
</dbReference>
<evidence type="ECO:0000256" key="3">
    <source>
        <dbReference type="ARBA" id="ARBA00022553"/>
    </source>
</evidence>
<evidence type="ECO:0000256" key="8">
    <source>
        <dbReference type="SAM" id="MobiDB-lite"/>
    </source>
</evidence>
<dbReference type="AlphaFoldDB" id="A0A3Q0S5J2"/>
<feature type="region of interest" description="Disordered" evidence="8">
    <location>
        <begin position="302"/>
        <end position="345"/>
    </location>
</feature>
<keyword evidence="3" id="KW-0597">Phosphoprotein</keyword>
<feature type="compositionally biased region" description="Polar residues" evidence="8">
    <location>
        <begin position="405"/>
        <end position="417"/>
    </location>
</feature>
<reference evidence="9" key="2">
    <citation type="submission" date="2025-09" db="UniProtKB">
        <authorList>
            <consortium name="Ensembl"/>
        </authorList>
    </citation>
    <scope>IDENTIFICATION</scope>
</reference>
<evidence type="ECO:0000256" key="4">
    <source>
        <dbReference type="ARBA" id="ARBA00022701"/>
    </source>
</evidence>
<dbReference type="STRING" id="61819.ENSACIP00000020109"/>
<dbReference type="OMA" id="HWNSSHF"/>
<protein>
    <recommendedName>
        <fullName evidence="7">Microtubule-associated protein</fullName>
    </recommendedName>
</protein>
<evidence type="ECO:0000313" key="10">
    <source>
        <dbReference type="Proteomes" id="UP000261340"/>
    </source>
</evidence>
<dbReference type="Proteomes" id="UP000261340">
    <property type="component" value="Unplaced"/>
</dbReference>
<dbReference type="PROSITE" id="PS00229">
    <property type="entry name" value="TAU_MAP_1"/>
    <property type="match status" value="1"/>
</dbReference>
<dbReference type="Ensembl" id="ENSACIT00000020643.1">
    <property type="protein sequence ID" value="ENSACIP00000020109.1"/>
    <property type="gene ID" value="ENSACIG00000015625.1"/>
</dbReference>
<feature type="compositionally biased region" description="Acidic residues" evidence="8">
    <location>
        <begin position="248"/>
        <end position="261"/>
    </location>
</feature>
<feature type="compositionally biased region" description="Polar residues" evidence="8">
    <location>
        <begin position="485"/>
        <end position="496"/>
    </location>
</feature>
<dbReference type="GO" id="GO:0005874">
    <property type="term" value="C:microtubule"/>
    <property type="evidence" value="ECO:0007669"/>
    <property type="project" value="UniProtKB-KW"/>
</dbReference>
<dbReference type="GO" id="GO:0008017">
    <property type="term" value="F:microtubule binding"/>
    <property type="evidence" value="ECO:0007669"/>
    <property type="project" value="InterPro"/>
</dbReference>
<dbReference type="GO" id="GO:0031175">
    <property type="term" value="P:neuron projection development"/>
    <property type="evidence" value="ECO:0007669"/>
    <property type="project" value="TreeGrafter"/>
</dbReference>
<evidence type="ECO:0000313" key="9">
    <source>
        <dbReference type="Ensembl" id="ENSACIP00000020109.1"/>
    </source>
</evidence>
<keyword evidence="2 7" id="KW-0963">Cytoplasm</keyword>
<dbReference type="GeneTree" id="ENSGT00940000159742"/>
<name>A0A3Q0S5J2_AMPCI</name>
<evidence type="ECO:0000256" key="5">
    <source>
        <dbReference type="ARBA" id="ARBA00022737"/>
    </source>
</evidence>